<dbReference type="RefSeq" id="WP_133617902.1">
    <property type="nucleotide sequence ID" value="NZ_SNYA01000010.1"/>
</dbReference>
<name>A0A4R6RR87_9MICO</name>
<dbReference type="EMBL" id="SNYA01000010">
    <property type="protein sequence ID" value="TDP89339.1"/>
    <property type="molecule type" value="Genomic_DNA"/>
</dbReference>
<dbReference type="Pfam" id="PF05742">
    <property type="entry name" value="TANGO2"/>
    <property type="match status" value="1"/>
</dbReference>
<accession>A0A4R6RR87</accession>
<organism evidence="1 2">
    <name type="scientific">Leucobacter luti</name>
    <dbReference type="NCBI Taxonomy" id="340320"/>
    <lineage>
        <taxon>Bacteria</taxon>
        <taxon>Bacillati</taxon>
        <taxon>Actinomycetota</taxon>
        <taxon>Actinomycetes</taxon>
        <taxon>Micrococcales</taxon>
        <taxon>Microbacteriaceae</taxon>
        <taxon>Leucobacter</taxon>
    </lineage>
</organism>
<reference evidence="1 2" key="1">
    <citation type="submission" date="2019-03" db="EMBL/GenBank/DDBJ databases">
        <title>Genomic analyses of the natural microbiome of Caenorhabditis elegans.</title>
        <authorList>
            <person name="Samuel B."/>
        </authorList>
    </citation>
    <scope>NUCLEOTIDE SEQUENCE [LARGE SCALE GENOMIC DNA]</scope>
    <source>
        <strain evidence="1 2">JUb18</strain>
    </source>
</reference>
<evidence type="ECO:0000313" key="2">
    <source>
        <dbReference type="Proteomes" id="UP000295601"/>
    </source>
</evidence>
<proteinExistence type="predicted"/>
<sequence length="244" mass="26453">MCTVVIEVPGDQATPIRLLAVRDEDPARAWDPPGQWWPTGFPNTWGVRDRRANGAWLAYANQPGRLAVVLNRAAEVVEPSAGFTSRGTLVLDTIAGSVLQDPPSTPAFTLLDVHGGTAATVSWDGISLRRKLLAPGVHMIAHHDVNDQASPRIARWLPEFQALAGTPDDAWREAWLELLARSAELGPDDDRAIVRDNTVHGFPTLSLLACLAEIDESGVALDWAEFDPPGTWANPAFHSGDHRA</sequence>
<evidence type="ECO:0000313" key="1">
    <source>
        <dbReference type="EMBL" id="TDP89339.1"/>
    </source>
</evidence>
<dbReference type="InterPro" id="IPR008551">
    <property type="entry name" value="TANGO2"/>
</dbReference>
<dbReference type="OrthoDB" id="4380123at2"/>
<keyword evidence="2" id="KW-1185">Reference proteome</keyword>
<protein>
    <submittedName>
        <fullName evidence="1">Transport and Golgi organization protein 2</fullName>
    </submittedName>
</protein>
<gene>
    <name evidence="1" type="ORF">EDF62_3424</name>
</gene>
<dbReference type="Proteomes" id="UP000295601">
    <property type="component" value="Unassembled WGS sequence"/>
</dbReference>
<dbReference type="AlphaFoldDB" id="A0A4R6RR87"/>
<comment type="caution">
    <text evidence="1">The sequence shown here is derived from an EMBL/GenBank/DDBJ whole genome shotgun (WGS) entry which is preliminary data.</text>
</comment>